<dbReference type="KEGG" id="bsto:C0V70_05985"/>
<dbReference type="AlphaFoldDB" id="A0A2K9NQ68"/>
<name>A0A2K9NQ68_BACTC</name>
<sequence>MLVDTTFLLDNDKKLRLDLSKKFQWTKYVFSEVDFTFRQEKKTEFEISLMYQKVWAWSVGVMLTDKKIGLGGQFKF</sequence>
<gene>
    <name evidence="1" type="ORF">C0V70_05985</name>
</gene>
<organism evidence="1 2">
    <name type="scientific">Bacteriovorax stolpii</name>
    <name type="common">Bdellovibrio stolpii</name>
    <dbReference type="NCBI Taxonomy" id="960"/>
    <lineage>
        <taxon>Bacteria</taxon>
        <taxon>Pseudomonadati</taxon>
        <taxon>Bdellovibrionota</taxon>
        <taxon>Bacteriovoracia</taxon>
        <taxon>Bacteriovoracales</taxon>
        <taxon>Bacteriovoracaceae</taxon>
        <taxon>Bacteriovorax</taxon>
    </lineage>
</organism>
<dbReference type="Proteomes" id="UP000235584">
    <property type="component" value="Chromosome"/>
</dbReference>
<dbReference type="EMBL" id="CP025704">
    <property type="protein sequence ID" value="AUN97670.1"/>
    <property type="molecule type" value="Genomic_DNA"/>
</dbReference>
<reference evidence="1 2" key="1">
    <citation type="submission" date="2018-01" db="EMBL/GenBank/DDBJ databases">
        <title>Complete genome sequence of Bacteriovorax stolpii DSM12778.</title>
        <authorList>
            <person name="Tang B."/>
            <person name="Chang J."/>
        </authorList>
    </citation>
    <scope>NUCLEOTIDE SEQUENCE [LARGE SCALE GENOMIC DNA]</scope>
    <source>
        <strain evidence="1 2">DSM 12778</strain>
    </source>
</reference>
<keyword evidence="2" id="KW-1185">Reference proteome</keyword>
<dbReference type="RefSeq" id="WP_102242965.1">
    <property type="nucleotide sequence ID" value="NZ_CP025704.1"/>
</dbReference>
<protein>
    <submittedName>
        <fullName evidence="1">Uncharacterized protein</fullName>
    </submittedName>
</protein>
<evidence type="ECO:0000313" key="1">
    <source>
        <dbReference type="EMBL" id="AUN97670.1"/>
    </source>
</evidence>
<accession>A0A2K9NQ68</accession>
<evidence type="ECO:0000313" key="2">
    <source>
        <dbReference type="Proteomes" id="UP000235584"/>
    </source>
</evidence>
<proteinExistence type="predicted"/>